<dbReference type="Pfam" id="PF00170">
    <property type="entry name" value="bZIP_1"/>
    <property type="match status" value="1"/>
</dbReference>
<dbReference type="InterPro" id="IPR046347">
    <property type="entry name" value="bZIP_sf"/>
</dbReference>
<evidence type="ECO:0000259" key="6">
    <source>
        <dbReference type="PROSITE" id="PS50217"/>
    </source>
</evidence>
<gene>
    <name evidence="7" type="ORF">RJ641_019296</name>
</gene>
<keyword evidence="8" id="KW-1185">Reference proteome</keyword>
<dbReference type="InterPro" id="IPR004827">
    <property type="entry name" value="bZIP"/>
</dbReference>
<dbReference type="SMART" id="SM00338">
    <property type="entry name" value="BRLZ"/>
    <property type="match status" value="1"/>
</dbReference>
<proteinExistence type="predicted"/>
<dbReference type="EMBL" id="JBAMMX010000024">
    <property type="protein sequence ID" value="KAK6916435.1"/>
    <property type="molecule type" value="Genomic_DNA"/>
</dbReference>
<feature type="compositionally biased region" description="Polar residues" evidence="5">
    <location>
        <begin position="197"/>
        <end position="206"/>
    </location>
</feature>
<dbReference type="GO" id="GO:0003700">
    <property type="term" value="F:DNA-binding transcription factor activity"/>
    <property type="evidence" value="ECO:0007669"/>
    <property type="project" value="InterPro"/>
</dbReference>
<dbReference type="InterPro" id="IPR043452">
    <property type="entry name" value="BZIP46-like"/>
</dbReference>
<organism evidence="7 8">
    <name type="scientific">Dillenia turbinata</name>
    <dbReference type="NCBI Taxonomy" id="194707"/>
    <lineage>
        <taxon>Eukaryota</taxon>
        <taxon>Viridiplantae</taxon>
        <taxon>Streptophyta</taxon>
        <taxon>Embryophyta</taxon>
        <taxon>Tracheophyta</taxon>
        <taxon>Spermatophyta</taxon>
        <taxon>Magnoliopsida</taxon>
        <taxon>eudicotyledons</taxon>
        <taxon>Gunneridae</taxon>
        <taxon>Pentapetalae</taxon>
        <taxon>Dilleniales</taxon>
        <taxon>Dilleniaceae</taxon>
        <taxon>Dillenia</taxon>
    </lineage>
</organism>
<name>A0AAN8UJ86_9MAGN</name>
<evidence type="ECO:0000313" key="8">
    <source>
        <dbReference type="Proteomes" id="UP001370490"/>
    </source>
</evidence>
<dbReference type="PROSITE" id="PS00036">
    <property type="entry name" value="BZIP_BASIC"/>
    <property type="match status" value="1"/>
</dbReference>
<dbReference type="SUPFAM" id="SSF57959">
    <property type="entry name" value="Leucine zipper domain"/>
    <property type="match status" value="1"/>
</dbReference>
<evidence type="ECO:0000256" key="3">
    <source>
        <dbReference type="ARBA" id="ARBA00023242"/>
    </source>
</evidence>
<dbReference type="AlphaFoldDB" id="A0AAN8UJ86"/>
<dbReference type="Gene3D" id="1.20.5.170">
    <property type="match status" value="1"/>
</dbReference>
<dbReference type="Proteomes" id="UP001370490">
    <property type="component" value="Unassembled WGS sequence"/>
</dbReference>
<feature type="coiled-coil region" evidence="4">
    <location>
        <begin position="371"/>
        <end position="405"/>
    </location>
</feature>
<dbReference type="GO" id="GO:0045893">
    <property type="term" value="P:positive regulation of DNA-templated transcription"/>
    <property type="evidence" value="ECO:0007669"/>
    <property type="project" value="InterPro"/>
</dbReference>
<feature type="non-terminal residue" evidence="7">
    <location>
        <position position="1"/>
    </location>
</feature>
<evidence type="ECO:0000256" key="2">
    <source>
        <dbReference type="ARBA" id="ARBA00023125"/>
    </source>
</evidence>
<protein>
    <submittedName>
        <fullName evidence="7">Basic-leucine zipper domain</fullName>
    </submittedName>
</protein>
<dbReference type="GO" id="GO:0005634">
    <property type="term" value="C:nucleus"/>
    <property type="evidence" value="ECO:0007669"/>
    <property type="project" value="UniProtKB-SubCell"/>
</dbReference>
<feature type="region of interest" description="Disordered" evidence="5">
    <location>
        <begin position="1"/>
        <end position="27"/>
    </location>
</feature>
<evidence type="ECO:0000313" key="7">
    <source>
        <dbReference type="EMBL" id="KAK6916435.1"/>
    </source>
</evidence>
<reference evidence="7 8" key="1">
    <citation type="submission" date="2023-12" db="EMBL/GenBank/DDBJ databases">
        <title>A high-quality genome assembly for Dillenia turbinata (Dilleniales).</title>
        <authorList>
            <person name="Chanderbali A."/>
        </authorList>
    </citation>
    <scope>NUCLEOTIDE SEQUENCE [LARGE SCALE GENOMIC DNA]</scope>
    <source>
        <strain evidence="7">LSX21</strain>
        <tissue evidence="7">Leaf</tissue>
    </source>
</reference>
<sequence length="431" mass="46887">GSAMNFRSFDDIPPFEGNGGKPPTSFPLARQSSVYSLTFDEFQNTWGGSGKDFGSMNMDELLKNIWAAEETQALPSSTVCAAGSTQGGNIQRQGSLTLPRTLSQKTVDEVWKDWFREGSGAKDVNRAGGLSNLPRRQQTLGEMTLEEFLVRAGVVREDAQPMNTTFFGDLPQTFSNTGLALGFQQRTGNTAVFPNRAAETSTTNPVPNRPPHLSLNVSGVQSSQQQQQQQQQQSQVFPKQSPKVFTSPIQTANNVPVVHRATRPAGVGVGDVSINNQLMQGGGAPSGQMGISGLRTGAVPVAAGSPVNQITSGVIGKSNMDSSSLSSIAPYPINGGTRGRRCSGAVEKVVERRQRRMIKNRESAARSRARKQAYTLELEAEVANLKKMNQELQRKQQEDMEIQSKQLLNETVNQHRGGKRRCLRRTLTGPW</sequence>
<feature type="domain" description="BZIP" evidence="6">
    <location>
        <begin position="350"/>
        <end position="395"/>
    </location>
</feature>
<dbReference type="PROSITE" id="PS50217">
    <property type="entry name" value="BZIP"/>
    <property type="match status" value="1"/>
</dbReference>
<evidence type="ECO:0000256" key="5">
    <source>
        <dbReference type="SAM" id="MobiDB-lite"/>
    </source>
</evidence>
<comment type="subcellular location">
    <subcellularLocation>
        <location evidence="1">Nucleus</location>
    </subcellularLocation>
</comment>
<evidence type="ECO:0000256" key="4">
    <source>
        <dbReference type="SAM" id="Coils"/>
    </source>
</evidence>
<keyword evidence="2" id="KW-0238">DNA-binding</keyword>
<accession>A0AAN8UJ86</accession>
<dbReference type="PANTHER" id="PTHR22952:SF463">
    <property type="entry name" value="ABSCISIC ACID-INSENSITIVE 5-LIKE PROTEIN 7"/>
    <property type="match status" value="1"/>
</dbReference>
<comment type="caution">
    <text evidence="7">The sequence shown here is derived from an EMBL/GenBank/DDBJ whole genome shotgun (WGS) entry which is preliminary data.</text>
</comment>
<feature type="region of interest" description="Disordered" evidence="5">
    <location>
        <begin position="197"/>
        <end position="241"/>
    </location>
</feature>
<feature type="compositionally biased region" description="Low complexity" evidence="5">
    <location>
        <begin position="221"/>
        <end position="235"/>
    </location>
</feature>
<keyword evidence="4" id="KW-0175">Coiled coil</keyword>
<dbReference type="CDD" id="cd14707">
    <property type="entry name" value="bZIP_plant_BZIP46"/>
    <property type="match status" value="1"/>
</dbReference>
<keyword evidence="3" id="KW-0539">Nucleus</keyword>
<dbReference type="GO" id="GO:0003677">
    <property type="term" value="F:DNA binding"/>
    <property type="evidence" value="ECO:0007669"/>
    <property type="project" value="UniProtKB-KW"/>
</dbReference>
<dbReference type="PANTHER" id="PTHR22952">
    <property type="entry name" value="CAMP-RESPONSE ELEMENT BINDING PROTEIN-RELATED"/>
    <property type="match status" value="1"/>
</dbReference>
<evidence type="ECO:0000256" key="1">
    <source>
        <dbReference type="ARBA" id="ARBA00004123"/>
    </source>
</evidence>